<keyword evidence="7" id="KW-1005">Bacterial flagellum biogenesis</keyword>
<dbReference type="InterPro" id="IPR020006">
    <property type="entry name" value="FlhF"/>
</dbReference>
<evidence type="ECO:0000256" key="10">
    <source>
        <dbReference type="ARBA" id="ARBA00023136"/>
    </source>
</evidence>
<comment type="similarity">
    <text evidence="2">Belongs to the GTP-binding SRP family.</text>
</comment>
<dbReference type="GO" id="GO:0005047">
    <property type="term" value="F:signal recognition particle binding"/>
    <property type="evidence" value="ECO:0007669"/>
    <property type="project" value="TreeGrafter"/>
</dbReference>
<evidence type="ECO:0000313" key="17">
    <source>
        <dbReference type="EMBL" id="PIE24544.1"/>
    </source>
</evidence>
<keyword evidence="10" id="KW-0472">Membrane</keyword>
<feature type="domain" description="AAA+ ATPase" evidence="15">
    <location>
        <begin position="260"/>
        <end position="430"/>
    </location>
</feature>
<dbReference type="EMBL" id="PDSH01000016">
    <property type="protein sequence ID" value="PIE24544.1"/>
    <property type="molecule type" value="Genomic_DNA"/>
</dbReference>
<proteinExistence type="inferred from homology"/>
<evidence type="ECO:0000313" key="18">
    <source>
        <dbReference type="Proteomes" id="UP000243469"/>
    </source>
</evidence>
<evidence type="ECO:0000259" key="16">
    <source>
        <dbReference type="SMART" id="SM00962"/>
    </source>
</evidence>
<keyword evidence="11" id="KW-1006">Bacterial flagellum protein export</keyword>
<keyword evidence="17" id="KW-0282">Flagellum</keyword>
<dbReference type="GO" id="GO:0005886">
    <property type="term" value="C:plasma membrane"/>
    <property type="evidence" value="ECO:0007669"/>
    <property type="project" value="UniProtKB-SubCell"/>
</dbReference>
<feature type="coiled-coil region" evidence="14">
    <location>
        <begin position="169"/>
        <end position="196"/>
    </location>
</feature>
<evidence type="ECO:0000256" key="11">
    <source>
        <dbReference type="ARBA" id="ARBA00023225"/>
    </source>
</evidence>
<dbReference type="SMART" id="SM00962">
    <property type="entry name" value="SRP54"/>
    <property type="match status" value="1"/>
</dbReference>
<evidence type="ECO:0000256" key="1">
    <source>
        <dbReference type="ARBA" id="ARBA00004413"/>
    </source>
</evidence>
<keyword evidence="6" id="KW-0547">Nucleotide-binding</keyword>
<name>A0A2G6JM95_NEPCE</name>
<sequence>MKVKRFFAPDMRQAMRRVRDEIGPDAVIVSNHRVAGGVEVVAAHDEDYDAAQREFSKNQAKTQRRQEQVSVLTGGQKDLNAELQKARLQIAEAQARQGPVSGFNSPTAVNKQIEQSDDELKAILTSLRERQKQKANQAHHNYMHGGLDGATLGLDLEEELSATAPAPEAAAGNQLIQSMQDEIAQLKQLLNQQVLAQAGPAETVKSPLQRKFELMGVGERLSRHLLLGMENNLPLDKAWKNALGRLSEAIPVMGEDFIERGGMVAFVGPTGVGKTTTIGKLAARHVLKYGSSSLALVTTDTYRIAAHEQLRTFGRILDVPVRIVDENNSLDDVLHSLRNKRLVLIDTAGLNAQEAHSQSQLEMLEAVTLRLKKILVVSCSSQRRVVEQAYNAYQRLGLTGCVLSKMDEAGSLGEAISLIVEKRLPVAYVTDGQRIPDDINVAQKNELVSRAVVTAQRGLEVEKQSVALDSIYKTG</sequence>
<keyword evidence="14" id="KW-0175">Coiled coil</keyword>
<evidence type="ECO:0000256" key="14">
    <source>
        <dbReference type="SAM" id="Coils"/>
    </source>
</evidence>
<dbReference type="InterPro" id="IPR047040">
    <property type="entry name" value="FlhF__GTPase_dom"/>
</dbReference>
<evidence type="ECO:0000256" key="13">
    <source>
        <dbReference type="NCBIfam" id="TIGR03499"/>
    </source>
</evidence>
<dbReference type="InterPro" id="IPR003593">
    <property type="entry name" value="AAA+_ATPase"/>
</dbReference>
<reference evidence="17 18" key="1">
    <citation type="submission" date="2017-10" db="EMBL/GenBank/DDBJ databases">
        <title>Novel microbial diversity and functional potential in the marine mammal oral microbiome.</title>
        <authorList>
            <person name="Dudek N.K."/>
            <person name="Sun C.L."/>
            <person name="Burstein D."/>
            <person name="Kantor R.S."/>
            <person name="Aliaga Goltsman D.S."/>
            <person name="Bik E.M."/>
            <person name="Thomas B.C."/>
            <person name="Banfield J.F."/>
            <person name="Relman D.A."/>
        </authorList>
    </citation>
    <scope>NUCLEOTIDE SEQUENCE [LARGE SCALE GENOMIC DNA]</scope>
    <source>
        <strain evidence="17">DOLJORAL78_47_21</strain>
    </source>
</reference>
<dbReference type="NCBIfam" id="TIGR03499">
    <property type="entry name" value="FlhF"/>
    <property type="match status" value="1"/>
</dbReference>
<keyword evidence="17" id="KW-0966">Cell projection</keyword>
<evidence type="ECO:0000256" key="4">
    <source>
        <dbReference type="ARBA" id="ARBA00022448"/>
    </source>
</evidence>
<accession>A0A2G6JM95</accession>
<dbReference type="SMART" id="SM00382">
    <property type="entry name" value="AAA"/>
    <property type="match status" value="1"/>
</dbReference>
<keyword evidence="4" id="KW-0813">Transport</keyword>
<evidence type="ECO:0000256" key="12">
    <source>
        <dbReference type="ARBA" id="ARBA00025337"/>
    </source>
</evidence>
<evidence type="ECO:0000256" key="7">
    <source>
        <dbReference type="ARBA" id="ARBA00022795"/>
    </source>
</evidence>
<comment type="function">
    <text evidence="12">Necessary for flagellar biosynthesis. May be involved in translocation of the flagellum.</text>
</comment>
<keyword evidence="8" id="KW-0653">Protein transport</keyword>
<organism evidence="17 18">
    <name type="scientific">Neptuniibacter caesariensis</name>
    <dbReference type="NCBI Taxonomy" id="207954"/>
    <lineage>
        <taxon>Bacteria</taxon>
        <taxon>Pseudomonadati</taxon>
        <taxon>Pseudomonadota</taxon>
        <taxon>Gammaproteobacteria</taxon>
        <taxon>Oceanospirillales</taxon>
        <taxon>Oceanospirillaceae</taxon>
        <taxon>Neptuniibacter</taxon>
    </lineage>
</organism>
<evidence type="ECO:0000256" key="9">
    <source>
        <dbReference type="ARBA" id="ARBA00023134"/>
    </source>
</evidence>
<comment type="caution">
    <text evidence="17">The sequence shown here is derived from an EMBL/GenBank/DDBJ whole genome shotgun (WGS) entry which is preliminary data.</text>
</comment>
<dbReference type="CDD" id="cd17873">
    <property type="entry name" value="FlhF"/>
    <property type="match status" value="1"/>
</dbReference>
<dbReference type="Proteomes" id="UP000243469">
    <property type="component" value="Unassembled WGS sequence"/>
</dbReference>
<dbReference type="FunFam" id="3.40.50.300:FF:000695">
    <property type="entry name" value="Flagellar biosynthesis regulator FlhF"/>
    <property type="match status" value="1"/>
</dbReference>
<keyword evidence="17" id="KW-0969">Cilium</keyword>
<evidence type="ECO:0000256" key="6">
    <source>
        <dbReference type="ARBA" id="ARBA00022741"/>
    </source>
</evidence>
<evidence type="ECO:0000256" key="8">
    <source>
        <dbReference type="ARBA" id="ARBA00022927"/>
    </source>
</evidence>
<dbReference type="SUPFAM" id="SSF52540">
    <property type="entry name" value="P-loop containing nucleoside triphosphate hydrolases"/>
    <property type="match status" value="1"/>
</dbReference>
<dbReference type="Gene3D" id="3.40.50.300">
    <property type="entry name" value="P-loop containing nucleotide triphosphate hydrolases"/>
    <property type="match status" value="1"/>
</dbReference>
<dbReference type="GO" id="GO:0003924">
    <property type="term" value="F:GTPase activity"/>
    <property type="evidence" value="ECO:0007669"/>
    <property type="project" value="UniProtKB-UniRule"/>
</dbReference>
<evidence type="ECO:0000256" key="3">
    <source>
        <dbReference type="ARBA" id="ARBA00014919"/>
    </source>
</evidence>
<gene>
    <name evidence="17" type="primary">flhF</name>
    <name evidence="17" type="ORF">CSA60_03085</name>
</gene>
<evidence type="ECO:0000256" key="2">
    <source>
        <dbReference type="ARBA" id="ARBA00008531"/>
    </source>
</evidence>
<keyword evidence="5" id="KW-1003">Cell membrane</keyword>
<feature type="domain" description="SRP54-type proteins GTP-binding" evidence="16">
    <location>
        <begin position="261"/>
        <end position="453"/>
    </location>
</feature>
<dbReference type="InterPro" id="IPR027417">
    <property type="entry name" value="P-loop_NTPase"/>
</dbReference>
<evidence type="ECO:0000259" key="15">
    <source>
        <dbReference type="SMART" id="SM00382"/>
    </source>
</evidence>
<comment type="subcellular location">
    <subcellularLocation>
        <location evidence="1">Cell membrane</location>
        <topology evidence="1">Peripheral membrane protein</topology>
        <orientation evidence="1">Cytoplasmic side</orientation>
    </subcellularLocation>
</comment>
<protein>
    <recommendedName>
        <fullName evidence="3 13">Flagellar biosynthesis protein FlhF</fullName>
    </recommendedName>
</protein>
<dbReference type="PANTHER" id="PTHR43134:SF3">
    <property type="entry name" value="FLAGELLAR BIOSYNTHESIS PROTEIN FLHF"/>
    <property type="match status" value="1"/>
</dbReference>
<dbReference type="GO" id="GO:0005525">
    <property type="term" value="F:GTP binding"/>
    <property type="evidence" value="ECO:0007669"/>
    <property type="project" value="UniProtKB-UniRule"/>
</dbReference>
<dbReference type="InterPro" id="IPR000897">
    <property type="entry name" value="SRP54_GTPase_dom"/>
</dbReference>
<keyword evidence="9" id="KW-0342">GTP-binding</keyword>
<dbReference type="GO" id="GO:0006614">
    <property type="term" value="P:SRP-dependent cotranslational protein targeting to membrane"/>
    <property type="evidence" value="ECO:0007669"/>
    <property type="project" value="UniProtKB-UniRule"/>
</dbReference>
<dbReference type="AlphaFoldDB" id="A0A2G6JM95"/>
<dbReference type="PANTHER" id="PTHR43134">
    <property type="entry name" value="SIGNAL RECOGNITION PARTICLE RECEPTOR SUBUNIT ALPHA"/>
    <property type="match status" value="1"/>
</dbReference>
<dbReference type="Pfam" id="PF00448">
    <property type="entry name" value="SRP54"/>
    <property type="match status" value="1"/>
</dbReference>
<dbReference type="STRING" id="207954.MED92_16910"/>
<dbReference type="GO" id="GO:0015031">
    <property type="term" value="P:protein transport"/>
    <property type="evidence" value="ECO:0007669"/>
    <property type="project" value="UniProtKB-KW"/>
</dbReference>
<evidence type="ECO:0000256" key="5">
    <source>
        <dbReference type="ARBA" id="ARBA00022475"/>
    </source>
</evidence>
<dbReference type="GO" id="GO:0044781">
    <property type="term" value="P:bacterial-type flagellum organization"/>
    <property type="evidence" value="ECO:0007669"/>
    <property type="project" value="UniProtKB-UniRule"/>
</dbReference>